<accession>A0A9P8J8X1</accession>
<comment type="caution">
    <text evidence="2">The sequence shown here is derived from an EMBL/GenBank/DDBJ whole genome shotgun (WGS) entry which is preliminary data.</text>
</comment>
<evidence type="ECO:0000313" key="3">
    <source>
        <dbReference type="Proteomes" id="UP000779574"/>
    </source>
</evidence>
<feature type="non-terminal residue" evidence="2">
    <location>
        <position position="131"/>
    </location>
</feature>
<name>A0A9P8J8X1_AURME</name>
<gene>
    <name evidence="2" type="ORF">KCU76_g7667</name>
</gene>
<reference evidence="2" key="2">
    <citation type="submission" date="2021-08" db="EMBL/GenBank/DDBJ databases">
        <authorList>
            <person name="Gostincar C."/>
            <person name="Sun X."/>
            <person name="Song Z."/>
            <person name="Gunde-Cimerman N."/>
        </authorList>
    </citation>
    <scope>NUCLEOTIDE SEQUENCE</scope>
    <source>
        <strain evidence="2">EXF-9911</strain>
    </source>
</reference>
<evidence type="ECO:0000256" key="1">
    <source>
        <dbReference type="SAM" id="MobiDB-lite"/>
    </source>
</evidence>
<proteinExistence type="predicted"/>
<organism evidence="2 3">
    <name type="scientific">Aureobasidium melanogenum</name>
    <name type="common">Aureobasidium pullulans var. melanogenum</name>
    <dbReference type="NCBI Taxonomy" id="46634"/>
    <lineage>
        <taxon>Eukaryota</taxon>
        <taxon>Fungi</taxon>
        <taxon>Dikarya</taxon>
        <taxon>Ascomycota</taxon>
        <taxon>Pezizomycotina</taxon>
        <taxon>Dothideomycetes</taxon>
        <taxon>Dothideomycetidae</taxon>
        <taxon>Dothideales</taxon>
        <taxon>Saccotheciaceae</taxon>
        <taxon>Aureobasidium</taxon>
    </lineage>
</organism>
<dbReference type="EMBL" id="JAHFXF010000280">
    <property type="protein sequence ID" value="KAG9691119.1"/>
    <property type="molecule type" value="Genomic_DNA"/>
</dbReference>
<dbReference type="Proteomes" id="UP000779574">
    <property type="component" value="Unassembled WGS sequence"/>
</dbReference>
<feature type="region of interest" description="Disordered" evidence="1">
    <location>
        <begin position="1"/>
        <end position="20"/>
    </location>
</feature>
<dbReference type="AlphaFoldDB" id="A0A9P8J8X1"/>
<reference evidence="2" key="1">
    <citation type="journal article" date="2021" name="J Fungi (Basel)">
        <title>Virulence traits and population genomics of the black yeast Aureobasidium melanogenum.</title>
        <authorList>
            <person name="Cernosa A."/>
            <person name="Sun X."/>
            <person name="Gostincar C."/>
            <person name="Fang C."/>
            <person name="Gunde-Cimerman N."/>
            <person name="Song Z."/>
        </authorList>
    </citation>
    <scope>NUCLEOTIDE SEQUENCE</scope>
    <source>
        <strain evidence="2">EXF-9911</strain>
    </source>
</reference>
<feature type="compositionally biased region" description="Polar residues" evidence="1">
    <location>
        <begin position="1"/>
        <end position="16"/>
    </location>
</feature>
<evidence type="ECO:0000313" key="2">
    <source>
        <dbReference type="EMBL" id="KAG9691119.1"/>
    </source>
</evidence>
<protein>
    <submittedName>
        <fullName evidence="2">Uncharacterized protein</fullName>
    </submittedName>
</protein>
<sequence length="131" mass="14925">MPPSKTRPSSQPQTYVQKPPVLKKKDASIKDYTKYLTEITTADRVATLHRTAADMWMVTIWHEIVAQLRKELNEEANPQVVKRVTQEIVLHALGHDFPKSFEGNVKEVDVTDERLEYTVKHANGDLTGKAE</sequence>